<dbReference type="RefSeq" id="XP_001032225.2">
    <property type="nucleotide sequence ID" value="XM_001032225.2"/>
</dbReference>
<dbReference type="SMART" id="SM00028">
    <property type="entry name" value="TPR"/>
    <property type="match status" value="5"/>
</dbReference>
<keyword evidence="4" id="KW-1185">Reference proteome</keyword>
<feature type="compositionally biased region" description="Acidic residues" evidence="2">
    <location>
        <begin position="182"/>
        <end position="194"/>
    </location>
</feature>
<feature type="region of interest" description="Disordered" evidence="2">
    <location>
        <begin position="1"/>
        <end position="57"/>
    </location>
</feature>
<feature type="compositionally biased region" description="Polar residues" evidence="2">
    <location>
        <begin position="339"/>
        <end position="357"/>
    </location>
</feature>
<organism evidence="3 4">
    <name type="scientific">Tetrahymena thermophila (strain SB210)</name>
    <dbReference type="NCBI Taxonomy" id="312017"/>
    <lineage>
        <taxon>Eukaryota</taxon>
        <taxon>Sar</taxon>
        <taxon>Alveolata</taxon>
        <taxon>Ciliophora</taxon>
        <taxon>Intramacronucleata</taxon>
        <taxon>Oligohymenophorea</taxon>
        <taxon>Hymenostomatida</taxon>
        <taxon>Tetrahymenina</taxon>
        <taxon>Tetrahymenidae</taxon>
        <taxon>Tetrahymena</taxon>
    </lineage>
</organism>
<dbReference type="Proteomes" id="UP000009168">
    <property type="component" value="Unassembled WGS sequence"/>
</dbReference>
<dbReference type="KEGG" id="tet:TTHERM_00655940"/>
<dbReference type="InParanoid" id="Q22GW2"/>
<feature type="compositionally biased region" description="Polar residues" evidence="2">
    <location>
        <begin position="1198"/>
        <end position="1208"/>
    </location>
</feature>
<evidence type="ECO:0000313" key="3">
    <source>
        <dbReference type="EMBL" id="EAR84562.2"/>
    </source>
</evidence>
<dbReference type="HOGENOM" id="CLU_235164_0_0_1"/>
<feature type="region of interest" description="Disordered" evidence="2">
    <location>
        <begin position="710"/>
        <end position="729"/>
    </location>
</feature>
<sequence>MQVNSQSSGSQMDSVERMPGLKYRDSLEEDSYGNKSISKQSLKNTQNSSSTLNQNEIVSGGDSRFYKYEYEIYQRKNQQQMQQEHQFNHPNQGLQQFDQQQHLEQFLQNCLGQNQQNIHQFNQIDPRRRLFVQNQQNQNIQNYVRHQMGENKEDVGEEQEQNQLDSAEQQHENFDQNKDYQEQEDEEEQEDQYYDQDHTQNDQNENQEHYDQKYNQNYHQNEVDYEKEYEMDDLDENGNNTLGRNVLNQYLQRESNKLMASKQNQQEEQFYDEENIQEDEQNQYIESLVTEKQDGDEDGHDIIEKQQKELEDKKQQHQQQQSEMHQEQQVLLYKDSLSNNQSKNQTPTNSQRSENYNSLKQEKQNEQKQSKNLDMQYQLPVQMSQQLFSTSIKKQQSNIILQQKQDESQKIKETYQSNQSQASSKQAQNQIVIERIKQSPQNDNQSNSYRDSENVYNSQANSMISNQERQYSNNQIQYSDSLNSKESFRSSQNENQNSIRYSHHSQQQQQQQQLQEQIQPLDEVQEQNKDNFIKENHQAKQQVYQIYNAQNQIQNKSKELQNNQQITPIQSMSKRDDHVSNETFQVRNPSNLDENYTYRSKESLDLTKRSTLSNASATQVAQKQLYMLNLLEQKEQLNSERYNMLVQDEEIIEQEDMASSHRTDVRVNSEDYRQLKQLIMSKNPSSSHYQQNEKSNLKLEDNLQFNKQLSTQSQQTPENRQKQLSSITGNNTKELFEYSNSSNKNNQTNNLFDSQPRGAKDCYDSTIKNRLKVDLFKKLTDPTMVGIQQNQSLQQDNNEIKNNQHYASDNFEKNYILNGQQINQQGNQQYDQLNQKSLSYVSQQQQPLNTQKEINKYDFTKKEKDEDIFKTAKEWKQNTNEQNKYFYSEISPIDKGPRYKPQYLTINNYNNNNNSDYEEILKRQQQGSPIINNDNNTNQITFQNNFNFQSISNYKECLDDDQSHRTPTNQNKNHINKQKYNDEYSYQNQDRNQNNYQDNCQIQKTQDLPSQKNEYRYNFIERKQKLQNEQELGQTIENDQTKSEQNYNENSGELSYKTPQLEPVSQAILNRYLRRQQGNENDQFELNNILNEKQNQGQDQIHQMDHHTYNEYNIAKYQRKIANYKPDFIEKLQEYQQMSDKKKRDYEELEIEEQNILQNYIKQKSPVLRQPKENTYMPSNALMKGINLRKINQQMKNQVKKSLSNNNKQMKKSHDFSNANTSMRQVQNNSNYSMYSPQKNYLNSNSQRNDAKIRNEMIMNNLNYSPSSEIDNLNSSSNEKPNANSSYRQIKSQINKNNKQTYHDNNNVKKNLSPNKYEQTSNDACNQCHTCQQHLPNSMSFQNSNSQQSKYKIAHPAQPTFFNFNQDQYQHNQLVNLQMSDVTSPISQIKSITKSPIKLDSLGNSPIKFGSHLNSPFDKSTENYAKSKGFIYDPYKFNGYDYRNIPKKHSGHNKSQSMNLNVTSKSDVHQFNLEEIEKQCVQHIQNQEYELAQSLLTQIESYIYQTFELNHPQRIYINYLNARVQQGLQQSNTAVKYCERGLKEILREELFNDSYLFKYSFTLRQLAQCECKKIKQFQQQKYYLTQMEEQLNICEKEFSNLNIEIARIYSDLNNKFGLHIYRELAKVCQELKEYQNACKYIKIIQSKMNSIDIDLSMSLIDMLILSQLKNEAIEESKKIIKFLRTVETNSVTVKEELLLQCIDNLANLYFEKQEYDQSSDWFEQSLQIKTHLFGQYHQITGVGYFLCGKSHHKQNNSVKAIQRLGTCISILDKHLSLFNLYSANSYLTIAEIAKKDQKIDEAIKNYKLAFERFSGIFGSDHFNCLCILLNIIYLTCNFTQSTTQVQVVFSDIVKNTENKLSLDSVQVLNEMSNILRQHNFIQQSLEGYLIASNILKQLKINNGTKQVDDQQIQQNLFLVYMNLASTYSILQQHEKSIMAYFDALSISQTLHQSQEYEFKIHNFLAQSFKAINKYFEAQKHYQEALNIISTKEGFANEKEELRQLIRQCKKK</sequence>
<feature type="compositionally biased region" description="Polar residues" evidence="2">
    <location>
        <begin position="1035"/>
        <end position="1053"/>
    </location>
</feature>
<reference evidence="4" key="1">
    <citation type="journal article" date="2006" name="PLoS Biol.">
        <title>Macronuclear genome sequence of the ciliate Tetrahymena thermophila, a model eukaryote.</title>
        <authorList>
            <person name="Eisen J.A."/>
            <person name="Coyne R.S."/>
            <person name="Wu M."/>
            <person name="Wu D."/>
            <person name="Thiagarajan M."/>
            <person name="Wortman J.R."/>
            <person name="Badger J.H."/>
            <person name="Ren Q."/>
            <person name="Amedeo P."/>
            <person name="Jones K.M."/>
            <person name="Tallon L.J."/>
            <person name="Delcher A.L."/>
            <person name="Salzberg S.L."/>
            <person name="Silva J.C."/>
            <person name="Haas B.J."/>
            <person name="Majoros W.H."/>
            <person name="Farzad M."/>
            <person name="Carlton J.M."/>
            <person name="Smith R.K. Jr."/>
            <person name="Garg J."/>
            <person name="Pearlman R.E."/>
            <person name="Karrer K.M."/>
            <person name="Sun L."/>
            <person name="Manning G."/>
            <person name="Elde N.C."/>
            <person name="Turkewitz A.P."/>
            <person name="Asai D.J."/>
            <person name="Wilkes D.E."/>
            <person name="Wang Y."/>
            <person name="Cai H."/>
            <person name="Collins K."/>
            <person name="Stewart B.A."/>
            <person name="Lee S.R."/>
            <person name="Wilamowska K."/>
            <person name="Weinberg Z."/>
            <person name="Ruzzo W.L."/>
            <person name="Wloga D."/>
            <person name="Gaertig J."/>
            <person name="Frankel J."/>
            <person name="Tsao C.-C."/>
            <person name="Gorovsky M.A."/>
            <person name="Keeling P.J."/>
            <person name="Waller R.F."/>
            <person name="Patron N.J."/>
            <person name="Cherry J.M."/>
            <person name="Stover N.A."/>
            <person name="Krieger C.J."/>
            <person name="del Toro C."/>
            <person name="Ryder H.F."/>
            <person name="Williamson S.C."/>
            <person name="Barbeau R.A."/>
            <person name="Hamilton E.P."/>
            <person name="Orias E."/>
        </authorList>
    </citation>
    <scope>NUCLEOTIDE SEQUENCE [LARGE SCALE GENOMIC DNA]</scope>
    <source>
        <strain evidence="4">SB210</strain>
    </source>
</reference>
<gene>
    <name evidence="3" type="ORF">TTHERM_00655940</name>
</gene>
<accession>Q22GW2</accession>
<dbReference type="InterPro" id="IPR011990">
    <property type="entry name" value="TPR-like_helical_dom_sf"/>
</dbReference>
<proteinExistence type="predicted"/>
<feature type="compositionally biased region" description="Polar residues" evidence="2">
    <location>
        <begin position="1"/>
        <end position="13"/>
    </location>
</feature>
<protein>
    <submittedName>
        <fullName evidence="3">Tetratricopeptide repeat protein</fullName>
    </submittedName>
</protein>
<dbReference type="Gene3D" id="1.25.40.10">
    <property type="entry name" value="Tetratricopeptide repeat domain"/>
    <property type="match status" value="2"/>
</dbReference>
<feature type="region of interest" description="Disordered" evidence="2">
    <location>
        <begin position="737"/>
        <end position="756"/>
    </location>
</feature>
<evidence type="ECO:0000313" key="4">
    <source>
        <dbReference type="Proteomes" id="UP000009168"/>
    </source>
</evidence>
<feature type="region of interest" description="Disordered" evidence="2">
    <location>
        <begin position="339"/>
        <end position="370"/>
    </location>
</feature>
<dbReference type="EMBL" id="GG662502">
    <property type="protein sequence ID" value="EAR84562.2"/>
    <property type="molecule type" value="Genomic_DNA"/>
</dbReference>
<dbReference type="STRING" id="312017.Q22GW2"/>
<feature type="region of interest" description="Disordered" evidence="2">
    <location>
        <begin position="151"/>
        <end position="194"/>
    </location>
</feature>
<feature type="coiled-coil region" evidence="1">
    <location>
        <begin position="1132"/>
        <end position="1159"/>
    </location>
</feature>
<feature type="compositionally biased region" description="Basic and acidic residues" evidence="2">
    <location>
        <begin position="168"/>
        <end position="181"/>
    </location>
</feature>
<dbReference type="GeneID" id="7823665"/>
<keyword evidence="1" id="KW-0175">Coiled coil</keyword>
<dbReference type="Pfam" id="PF13181">
    <property type="entry name" value="TPR_8"/>
    <property type="match status" value="1"/>
</dbReference>
<evidence type="ECO:0000256" key="1">
    <source>
        <dbReference type="SAM" id="Coils"/>
    </source>
</evidence>
<dbReference type="SUPFAM" id="SSF48452">
    <property type="entry name" value="TPR-like"/>
    <property type="match status" value="1"/>
</dbReference>
<dbReference type="Pfam" id="PF13424">
    <property type="entry name" value="TPR_12"/>
    <property type="match status" value="1"/>
</dbReference>
<name>Q22GW2_TETTS</name>
<feature type="region of interest" description="Disordered" evidence="2">
    <location>
        <begin position="1198"/>
        <end position="1219"/>
    </location>
</feature>
<evidence type="ECO:0000256" key="2">
    <source>
        <dbReference type="SAM" id="MobiDB-lite"/>
    </source>
</evidence>
<feature type="compositionally biased region" description="Basic and acidic residues" evidence="2">
    <location>
        <begin position="360"/>
        <end position="370"/>
    </location>
</feature>
<dbReference type="InterPro" id="IPR019734">
    <property type="entry name" value="TPR_rpt"/>
</dbReference>
<feature type="compositionally biased region" description="Low complexity" evidence="2">
    <location>
        <begin position="739"/>
        <end position="750"/>
    </location>
</feature>
<feature type="compositionally biased region" description="Low complexity" evidence="2">
    <location>
        <begin position="38"/>
        <end position="55"/>
    </location>
</feature>
<feature type="region of interest" description="Disordered" evidence="2">
    <location>
        <begin position="1035"/>
        <end position="1055"/>
    </location>
</feature>